<sequence length="312" mass="35166">MKKVLITGGAGFIGSHIADKMLAHNYHVRIYDNLSTGNMANILPIKDHIEFIESDIRNYDQLSKAMKGCDLVFHEAAEVSVPKTIKSPIETTMINDIGTLNVFESARQANVQRVIFASSCAIYGDSPELPKHEQMLPQPKSPYAAQKMMGEYYARLYHDLYQLETVCLRYFNVYGPRQDPSSPYSGVISIFLTKALEKQSPTIYGDGNQSRDFVFVQDVVNANLLAGTQKDVSGNVYNIGTGKSRSINDLWQTICQKATINITAKYDQGRFGDVITSVGDIQKANKELHYYPEFLFEEGLKFTLDWYQMISH</sequence>
<feature type="domain" description="NAD-dependent epimerase/dehydratase" evidence="2">
    <location>
        <begin position="4"/>
        <end position="240"/>
    </location>
</feature>
<organism evidence="3 4">
    <name type="scientific">Candidatus Magnetoglobus multicellularis str. Araruama</name>
    <dbReference type="NCBI Taxonomy" id="890399"/>
    <lineage>
        <taxon>Bacteria</taxon>
        <taxon>Pseudomonadati</taxon>
        <taxon>Thermodesulfobacteriota</taxon>
        <taxon>Desulfobacteria</taxon>
        <taxon>Desulfobacterales</taxon>
        <taxon>Desulfobacteraceae</taxon>
        <taxon>Candidatus Magnetoglobus</taxon>
    </lineage>
</organism>
<comment type="similarity">
    <text evidence="1">Belongs to the NAD(P)-dependent epimerase/dehydratase family.</text>
</comment>
<dbReference type="InterPro" id="IPR001509">
    <property type="entry name" value="Epimerase_deHydtase"/>
</dbReference>
<comment type="caution">
    <text evidence="3">The sequence shown here is derived from an EMBL/GenBank/DDBJ whole genome shotgun (WGS) entry which is preliminary data.</text>
</comment>
<dbReference type="InterPro" id="IPR036291">
    <property type="entry name" value="NAD(P)-bd_dom_sf"/>
</dbReference>
<dbReference type="Gene3D" id="3.90.25.10">
    <property type="entry name" value="UDP-galactose 4-epimerase, domain 1"/>
    <property type="match status" value="1"/>
</dbReference>
<reference evidence="4" key="1">
    <citation type="submission" date="2012-11" db="EMBL/GenBank/DDBJ databases">
        <authorList>
            <person name="Lucero-Rivera Y.E."/>
            <person name="Tovar-Ramirez D."/>
        </authorList>
    </citation>
    <scope>NUCLEOTIDE SEQUENCE [LARGE SCALE GENOMIC DNA]</scope>
    <source>
        <strain evidence="4">Araruama</strain>
    </source>
</reference>
<accession>A0A1V1P0B1</accession>
<name>A0A1V1P0B1_9BACT</name>
<evidence type="ECO:0000256" key="1">
    <source>
        <dbReference type="ARBA" id="ARBA00007637"/>
    </source>
</evidence>
<proteinExistence type="inferred from homology"/>
<dbReference type="PANTHER" id="PTHR43000">
    <property type="entry name" value="DTDP-D-GLUCOSE 4,6-DEHYDRATASE-RELATED"/>
    <property type="match status" value="1"/>
</dbReference>
<protein>
    <submittedName>
        <fullName evidence="3">UDP-glucose 4-epimerase</fullName>
    </submittedName>
</protein>
<dbReference type="AlphaFoldDB" id="A0A1V1P0B1"/>
<dbReference type="Proteomes" id="UP000189670">
    <property type="component" value="Unassembled WGS sequence"/>
</dbReference>
<dbReference type="Pfam" id="PF01370">
    <property type="entry name" value="Epimerase"/>
    <property type="match status" value="1"/>
</dbReference>
<evidence type="ECO:0000313" key="3">
    <source>
        <dbReference type="EMBL" id="ETR68253.1"/>
    </source>
</evidence>
<evidence type="ECO:0000259" key="2">
    <source>
        <dbReference type="Pfam" id="PF01370"/>
    </source>
</evidence>
<dbReference type="EMBL" id="ATBP01001015">
    <property type="protein sequence ID" value="ETR68253.1"/>
    <property type="molecule type" value="Genomic_DNA"/>
</dbReference>
<dbReference type="SUPFAM" id="SSF51735">
    <property type="entry name" value="NAD(P)-binding Rossmann-fold domains"/>
    <property type="match status" value="1"/>
</dbReference>
<dbReference type="Gene3D" id="3.40.50.720">
    <property type="entry name" value="NAD(P)-binding Rossmann-like Domain"/>
    <property type="match status" value="1"/>
</dbReference>
<evidence type="ECO:0000313" key="4">
    <source>
        <dbReference type="Proteomes" id="UP000189670"/>
    </source>
</evidence>
<gene>
    <name evidence="3" type="ORF">OMM_04664</name>
</gene>